<dbReference type="InterPro" id="IPR011044">
    <property type="entry name" value="Quino_amine_DH_bsu"/>
</dbReference>
<dbReference type="AlphaFoldDB" id="A0A2T2YKV1"/>
<feature type="domain" description="DUF4394" evidence="2">
    <location>
        <begin position="61"/>
        <end position="281"/>
    </location>
</feature>
<dbReference type="InterPro" id="IPR025507">
    <property type="entry name" value="DUF4394"/>
</dbReference>
<feature type="signal peptide" evidence="1">
    <location>
        <begin position="1"/>
        <end position="25"/>
    </location>
</feature>
<keyword evidence="1" id="KW-0732">Signal</keyword>
<comment type="caution">
    <text evidence="3">The sequence shown here is derived from an EMBL/GenBank/DDBJ whole genome shotgun (WGS) entry which is preliminary data.</text>
</comment>
<dbReference type="EMBL" id="PYFT01000001">
    <property type="protein sequence ID" value="PSR56131.1"/>
    <property type="molecule type" value="Genomic_DNA"/>
</dbReference>
<dbReference type="Proteomes" id="UP000240357">
    <property type="component" value="Unassembled WGS sequence"/>
</dbReference>
<feature type="chain" id="PRO_5015643994" description="DUF4394 domain-containing protein" evidence="1">
    <location>
        <begin position="26"/>
        <end position="518"/>
    </location>
</feature>
<dbReference type="Pfam" id="PF14339">
    <property type="entry name" value="DUF4394"/>
    <property type="match status" value="2"/>
</dbReference>
<dbReference type="OrthoDB" id="531718at2"/>
<name>A0A2T2YKV1_9BACT</name>
<accession>A0A2T2YKV1</accession>
<proteinExistence type="predicted"/>
<evidence type="ECO:0000313" key="4">
    <source>
        <dbReference type="Proteomes" id="UP000240357"/>
    </source>
</evidence>
<evidence type="ECO:0000256" key="1">
    <source>
        <dbReference type="SAM" id="SignalP"/>
    </source>
</evidence>
<dbReference type="SUPFAM" id="SSF50969">
    <property type="entry name" value="YVTN repeat-like/Quinoprotein amine dehydrogenase"/>
    <property type="match status" value="1"/>
</dbReference>
<gene>
    <name evidence="3" type="ORF">AHMF7605_22810</name>
</gene>
<evidence type="ECO:0000313" key="3">
    <source>
        <dbReference type="EMBL" id="PSR56131.1"/>
    </source>
</evidence>
<evidence type="ECO:0000259" key="2">
    <source>
        <dbReference type="Pfam" id="PF14339"/>
    </source>
</evidence>
<reference evidence="3 4" key="1">
    <citation type="submission" date="2018-03" db="EMBL/GenBank/DDBJ databases">
        <title>Adhaeribacter sp. HMF7605 Genome sequencing and assembly.</title>
        <authorList>
            <person name="Kang H."/>
            <person name="Kang J."/>
            <person name="Cha I."/>
            <person name="Kim H."/>
            <person name="Joh K."/>
        </authorList>
    </citation>
    <scope>NUCLEOTIDE SEQUENCE [LARGE SCALE GENOMIC DNA]</scope>
    <source>
        <strain evidence="3 4">HMF7605</strain>
    </source>
</reference>
<organism evidence="3 4">
    <name type="scientific">Adhaeribacter arboris</name>
    <dbReference type="NCBI Taxonomy" id="2072846"/>
    <lineage>
        <taxon>Bacteria</taxon>
        <taxon>Pseudomonadati</taxon>
        <taxon>Bacteroidota</taxon>
        <taxon>Cytophagia</taxon>
        <taxon>Cytophagales</taxon>
        <taxon>Hymenobacteraceae</taxon>
        <taxon>Adhaeribacter</taxon>
    </lineage>
</organism>
<dbReference type="RefSeq" id="WP_106932309.1">
    <property type="nucleotide sequence ID" value="NZ_PYFT01000001.1"/>
</dbReference>
<keyword evidence="4" id="KW-1185">Reference proteome</keyword>
<feature type="domain" description="DUF4394" evidence="2">
    <location>
        <begin position="297"/>
        <end position="512"/>
    </location>
</feature>
<protein>
    <recommendedName>
        <fullName evidence="2">DUF4394 domain-containing protein</fullName>
    </recommendedName>
</protein>
<sequence>MKKSFYQIKLAALAMLLLSFASCQNDFDSASEKEVNSSSDLLMSRPKLDITFYALQRGSILHKLNTDDPGKIIKAITITGLQADEKILAIDFRPATGQLYGVGSTSRLYAINLNSGAATMIGMEPFTPALEGNLTGFDFNPTVDRIRIVTNTGQNLRLNPENGKVAMEDADINGASGAMIAAVAYTNSMAGAATTTLYDIDVSKQKLYKQDPPNDGKLVEVGDLGLKISGEGGFDIVAKGNKALALFNVEDKSTLFTVDLKNGHTQVLGRYAKSRQYTGIAIPTPPVAYAVSLMNDLLIFNPKDPASIISKPITGLQADEKVLGLDFRPKNGQLYALGSTSRIYTVNAASGAVMEVGKLTTRLSGSVFGFDFNPVADRIRIVSSNEQNLRVNPDDATATVDGNINADTKNLAVTAAAYTNNFAGTMTTELFVLNSAENKLYQQNPPNEGTLMLRGNLGINENGVNGFDIGGTSGMAYALLTTKDGKTKLYRINLARGAATPVANFSSTVRGFTLGLGF</sequence>
<dbReference type="PROSITE" id="PS51257">
    <property type="entry name" value="PROKAR_LIPOPROTEIN"/>
    <property type="match status" value="1"/>
</dbReference>